<dbReference type="EMBL" id="JACLHY010000037">
    <property type="protein sequence ID" value="MBC8770477.1"/>
    <property type="molecule type" value="Genomic_DNA"/>
</dbReference>
<evidence type="ECO:0000313" key="2">
    <source>
        <dbReference type="Proteomes" id="UP000618952"/>
    </source>
</evidence>
<sequence length="147" mass="16266">MITVSCKMESKSEIDRSGEDVNSTILEKAPSTELSIGCYGYNDNGNLVVMDITEIEDSIKANLDISYNEKDANHGTFSGKLKGNKLIGTYTFISEGVVSERKMAFLHKDGQLIEGFGELNETGTDYINIDNIQYTSKMPLSKMDCKN</sequence>
<protein>
    <submittedName>
        <fullName evidence="1">Uncharacterized protein</fullName>
    </submittedName>
</protein>
<reference evidence="1 2" key="1">
    <citation type="submission" date="2020-08" db="EMBL/GenBank/DDBJ databases">
        <title>Arenibacter gaetbuli sp. nov., isolated from a sand dune.</title>
        <authorList>
            <person name="Park S."/>
            <person name="Yoon J.-H."/>
        </authorList>
    </citation>
    <scope>NUCLEOTIDE SEQUENCE [LARGE SCALE GENOMIC DNA]</scope>
    <source>
        <strain evidence="1 2">BSSL-BM3</strain>
    </source>
</reference>
<gene>
    <name evidence="1" type="ORF">H4O18_20955</name>
</gene>
<proteinExistence type="predicted"/>
<name>A0ABR7QU70_9FLAO</name>
<comment type="caution">
    <text evidence="1">The sequence shown here is derived from an EMBL/GenBank/DDBJ whole genome shotgun (WGS) entry which is preliminary data.</text>
</comment>
<keyword evidence="2" id="KW-1185">Reference proteome</keyword>
<evidence type="ECO:0000313" key="1">
    <source>
        <dbReference type="EMBL" id="MBC8770477.1"/>
    </source>
</evidence>
<dbReference type="Proteomes" id="UP000618952">
    <property type="component" value="Unassembled WGS sequence"/>
</dbReference>
<organism evidence="1 2">
    <name type="scientific">Arenibacter arenosicollis</name>
    <dbReference type="NCBI Taxonomy" id="2762274"/>
    <lineage>
        <taxon>Bacteria</taxon>
        <taxon>Pseudomonadati</taxon>
        <taxon>Bacteroidota</taxon>
        <taxon>Flavobacteriia</taxon>
        <taxon>Flavobacteriales</taxon>
        <taxon>Flavobacteriaceae</taxon>
        <taxon>Arenibacter</taxon>
    </lineage>
</organism>
<dbReference type="RefSeq" id="WP_187588334.1">
    <property type="nucleotide sequence ID" value="NZ_JACLHY010000037.1"/>
</dbReference>
<accession>A0ABR7QU70</accession>